<dbReference type="EMBL" id="CAID01000013">
    <property type="protein sequence ID" value="CEG00035.1"/>
    <property type="molecule type" value="Genomic_DNA"/>
</dbReference>
<keyword evidence="3" id="KW-0805">Transcription regulation</keyword>
<sequence>MGQHSKKFPRTPHSATRVMAPASTYAPASVVAVADTIGAPRPSDEAAKALASDVEYRLRTIIQDAIKIMRHCKRETLRAEDVNAALKLRNCEPLYGFGTGTSSVQYKRTKEDPEVFYLDEREIDVRELITKRLPRPPVDVNLVPHWLAVEGVQPMIPENPMPLAPEPKPLQPPLGSKRPRARAEGGGDPDAGGLQPVVSHVLTKELQYYFDKVTALVRGAGRAEASDRDVDLLARALRSLGEDVGLHNLMPYFTQFITEETTASLRDLPRLRVLIQMIRALISNPDINVELYLHQLMPSVVTCVVAKRLCQNLDEDHWSLRDDAANTVAFVCAKFGAAYPSIQPRITRTLLRALLDTKPLTTHYGAVRGLQALGPKVVRETIMPNLRAYMTNTLEPALEAPKPLDDSELKNASEEDRNIAVAKAKLAVLRHTDAQRVMGALQEAVGACLRDEIGDAENAAREKRLADQLMRWHRIDGAGRFEKDETATGKDAPAKKTPVSPNSPSRQGRGATAKGAKSAVVPKAAPLVRGRRTRGTTPDDDIGDAAAAHAPNVAVAETHV</sequence>
<dbReference type="SUPFAM" id="SSF47113">
    <property type="entry name" value="Histone-fold"/>
    <property type="match status" value="1"/>
</dbReference>
<feature type="compositionally biased region" description="Low complexity" evidence="6">
    <location>
        <begin position="544"/>
        <end position="560"/>
    </location>
</feature>
<feature type="region of interest" description="Disordered" evidence="6">
    <location>
        <begin position="480"/>
        <end position="560"/>
    </location>
</feature>
<dbReference type="InterPro" id="IPR011442">
    <property type="entry name" value="TAF6_C"/>
</dbReference>
<dbReference type="InterPro" id="IPR046344">
    <property type="entry name" value="TAF6_C_sf"/>
</dbReference>
<accession>A0A090M701</accession>
<protein>
    <submittedName>
        <fullName evidence="8">TATA box binding protein associated factor (TAF)</fullName>
    </submittedName>
</protein>
<organism evidence="8 9">
    <name type="scientific">Ostreococcus tauri</name>
    <name type="common">Marine green alga</name>
    <dbReference type="NCBI Taxonomy" id="70448"/>
    <lineage>
        <taxon>Eukaryota</taxon>
        <taxon>Viridiplantae</taxon>
        <taxon>Chlorophyta</taxon>
        <taxon>Mamiellophyceae</taxon>
        <taxon>Mamiellales</taxon>
        <taxon>Bathycoccaceae</taxon>
        <taxon>Ostreococcus</taxon>
    </lineage>
</organism>
<evidence type="ECO:0000259" key="7">
    <source>
        <dbReference type="SMART" id="SM00803"/>
    </source>
</evidence>
<evidence type="ECO:0000256" key="4">
    <source>
        <dbReference type="ARBA" id="ARBA00023163"/>
    </source>
</evidence>
<dbReference type="GO" id="GO:0000124">
    <property type="term" value="C:SAGA complex"/>
    <property type="evidence" value="ECO:0007669"/>
    <property type="project" value="InterPro"/>
</dbReference>
<dbReference type="OrthoDB" id="361039at2759"/>
<dbReference type="FunFam" id="1.25.40.770:FF:000001">
    <property type="entry name" value="Transcription initiation factor TFIID subunit 6"/>
    <property type="match status" value="1"/>
</dbReference>
<dbReference type="STRING" id="70448.A0A090M701"/>
<dbReference type="RefSeq" id="XP_022840165.1">
    <property type="nucleotide sequence ID" value="XM_022982664.1"/>
</dbReference>
<feature type="region of interest" description="Disordered" evidence="6">
    <location>
        <begin position="158"/>
        <end position="194"/>
    </location>
</feature>
<dbReference type="PANTHER" id="PTHR10221:SF9">
    <property type="entry name" value="TRANSCRIPTION INITIATION FACTOR TFIID SUBUNIT 6"/>
    <property type="match status" value="1"/>
</dbReference>
<feature type="domain" description="TATA box binding protein associated factor (TAF) histone-like fold" evidence="7">
    <location>
        <begin position="24"/>
        <end position="89"/>
    </location>
</feature>
<name>A0A090M701_OSTTA</name>
<evidence type="ECO:0000256" key="2">
    <source>
        <dbReference type="ARBA" id="ARBA00007688"/>
    </source>
</evidence>
<dbReference type="GO" id="GO:0051123">
    <property type="term" value="P:RNA polymerase II preinitiation complex assembly"/>
    <property type="evidence" value="ECO:0007669"/>
    <property type="project" value="TreeGrafter"/>
</dbReference>
<reference evidence="8 9" key="2">
    <citation type="journal article" date="2014" name="BMC Genomics">
        <title>An improved genome of the model marine alga Ostreococcus tauri unfolds by assessing Illumina de novo assemblies.</title>
        <authorList>
            <person name="Blanc-Mathieu R."/>
            <person name="Verhelst B."/>
            <person name="Derelle E."/>
            <person name="Rombauts S."/>
            <person name="Bouget F.Y."/>
            <person name="Carre I."/>
            <person name="Chateau A."/>
            <person name="Eyre-Walker A."/>
            <person name="Grimsley N."/>
            <person name="Moreau H."/>
            <person name="Piegu B."/>
            <person name="Rivals E."/>
            <person name="Schackwitz W."/>
            <person name="Van de Peer Y."/>
            <person name="Piganeau G."/>
        </authorList>
    </citation>
    <scope>NUCLEOTIDE SEQUENCE [LARGE SCALE GENOMIC DNA]</scope>
    <source>
        <strain evidence="9">OTTH 0595 / CCAP 157/2 / RCC745</strain>
    </source>
</reference>
<dbReference type="Gene3D" id="1.25.40.770">
    <property type="entry name" value="TAF6, C-terminal HEAT repeat domain"/>
    <property type="match status" value="1"/>
</dbReference>
<dbReference type="Proteomes" id="UP000009170">
    <property type="component" value="Unassembled WGS sequence"/>
</dbReference>
<dbReference type="InParanoid" id="A0A090M701"/>
<dbReference type="Pfam" id="PF02969">
    <property type="entry name" value="TAF"/>
    <property type="match status" value="1"/>
</dbReference>
<dbReference type="GO" id="GO:0005669">
    <property type="term" value="C:transcription factor TFIID complex"/>
    <property type="evidence" value="ECO:0007669"/>
    <property type="project" value="InterPro"/>
</dbReference>
<feature type="compositionally biased region" description="Pro residues" evidence="6">
    <location>
        <begin position="158"/>
        <end position="172"/>
    </location>
</feature>
<dbReference type="CDD" id="cd08050">
    <property type="entry name" value="TAF6C"/>
    <property type="match status" value="1"/>
</dbReference>
<dbReference type="Pfam" id="PF07571">
    <property type="entry name" value="TAF6_C"/>
    <property type="match status" value="1"/>
</dbReference>
<dbReference type="SMART" id="SM00803">
    <property type="entry name" value="TAF"/>
    <property type="match status" value="1"/>
</dbReference>
<dbReference type="InterPro" id="IPR016024">
    <property type="entry name" value="ARM-type_fold"/>
</dbReference>
<evidence type="ECO:0000256" key="3">
    <source>
        <dbReference type="ARBA" id="ARBA00023015"/>
    </source>
</evidence>
<dbReference type="SUPFAM" id="SSF48371">
    <property type="entry name" value="ARM repeat"/>
    <property type="match status" value="1"/>
</dbReference>
<comment type="caution">
    <text evidence="8">The sequence shown here is derived from an EMBL/GenBank/DDBJ whole genome shotgun (WGS) entry which is preliminary data.</text>
</comment>
<dbReference type="FunCoup" id="A0A090M701">
    <property type="interactions" value="1713"/>
</dbReference>
<feature type="compositionally biased region" description="Basic and acidic residues" evidence="6">
    <location>
        <begin position="480"/>
        <end position="494"/>
    </location>
</feature>
<keyword evidence="5" id="KW-0539">Nucleus</keyword>
<dbReference type="GO" id="GO:0046695">
    <property type="term" value="C:SLIK (SAGA-like) complex"/>
    <property type="evidence" value="ECO:0007669"/>
    <property type="project" value="InterPro"/>
</dbReference>
<dbReference type="AlphaFoldDB" id="A0A090M701"/>
<dbReference type="PANTHER" id="PTHR10221">
    <property type="entry name" value="TRANSCRIPTION INITIATION FACTOR TFIID SUBUNIT 6"/>
    <property type="match status" value="1"/>
</dbReference>
<dbReference type="GO" id="GO:0046982">
    <property type="term" value="F:protein heterodimerization activity"/>
    <property type="evidence" value="ECO:0007669"/>
    <property type="project" value="InterPro"/>
</dbReference>
<reference evidence="9" key="1">
    <citation type="journal article" date="2006" name="Proc. Natl. Acad. Sci. U.S.A.">
        <title>Genome analysis of the smallest free-living eukaryote Ostreococcus tauri unveils many unique features.</title>
        <authorList>
            <person name="Derelle E."/>
            <person name="Ferraz C."/>
            <person name="Rombauts S."/>
            <person name="Rouze P."/>
            <person name="Worden A.Z."/>
            <person name="Robbens S."/>
            <person name="Partensky F."/>
            <person name="Degroeve S."/>
            <person name="Echeynie S."/>
            <person name="Cooke R."/>
            <person name="Saeys Y."/>
            <person name="Wuyts J."/>
            <person name="Jabbari K."/>
            <person name="Bowler C."/>
            <person name="Panaud O."/>
            <person name="Piegu B."/>
            <person name="Ball S.G."/>
            <person name="Ral J.-P."/>
            <person name="Bouget F.-Y."/>
            <person name="Piganeau G."/>
            <person name="De Baets B."/>
            <person name="Picard A."/>
            <person name="Delseny M."/>
            <person name="Demaille J."/>
            <person name="Van de Peer Y."/>
            <person name="Moreau H."/>
        </authorList>
    </citation>
    <scope>NUCLEOTIDE SEQUENCE [LARGE SCALE GENOMIC DNA]</scope>
    <source>
        <strain evidence="9">OTTH 0595 / CCAP 157/2 / RCC745</strain>
    </source>
</reference>
<dbReference type="KEGG" id="ota:OT_ostta13g00540"/>
<evidence type="ECO:0000313" key="8">
    <source>
        <dbReference type="EMBL" id="CEG00035.1"/>
    </source>
</evidence>
<evidence type="ECO:0000256" key="6">
    <source>
        <dbReference type="SAM" id="MobiDB-lite"/>
    </source>
</evidence>
<evidence type="ECO:0000256" key="1">
    <source>
        <dbReference type="ARBA" id="ARBA00004123"/>
    </source>
</evidence>
<dbReference type="CDD" id="cd22931">
    <property type="entry name" value="HFD_TAF6"/>
    <property type="match status" value="1"/>
</dbReference>
<comment type="similarity">
    <text evidence="2">Belongs to the TAF6 family.</text>
</comment>
<evidence type="ECO:0000313" key="9">
    <source>
        <dbReference type="Proteomes" id="UP000009170"/>
    </source>
</evidence>
<gene>
    <name evidence="8" type="ORF">OT_ostta13g00540</name>
</gene>
<dbReference type="InterPro" id="IPR009072">
    <property type="entry name" value="Histone-fold"/>
</dbReference>
<dbReference type="InterPro" id="IPR004823">
    <property type="entry name" value="TAF_TATA-bd_Histone-like_dom"/>
</dbReference>
<dbReference type="GO" id="GO:0003713">
    <property type="term" value="F:transcription coactivator activity"/>
    <property type="evidence" value="ECO:0007669"/>
    <property type="project" value="TreeGrafter"/>
</dbReference>
<keyword evidence="4" id="KW-0804">Transcription</keyword>
<comment type="subcellular location">
    <subcellularLocation>
        <location evidence="1">Nucleus</location>
    </subcellularLocation>
</comment>
<keyword evidence="9" id="KW-1185">Reference proteome</keyword>
<dbReference type="InterPro" id="IPR037796">
    <property type="entry name" value="TAF6"/>
</dbReference>
<evidence type="ECO:0000256" key="5">
    <source>
        <dbReference type="ARBA" id="ARBA00023242"/>
    </source>
</evidence>
<dbReference type="GeneID" id="9836307"/>
<dbReference type="GO" id="GO:0016251">
    <property type="term" value="F:RNA polymerase II general transcription initiation factor activity"/>
    <property type="evidence" value="ECO:0007669"/>
    <property type="project" value="InterPro"/>
</dbReference>
<dbReference type="Gene3D" id="1.10.20.10">
    <property type="entry name" value="Histone, subunit A"/>
    <property type="match status" value="1"/>
</dbReference>
<proteinExistence type="inferred from homology"/>